<dbReference type="InterPro" id="IPR023406">
    <property type="entry name" value="Topo_IA_AS"/>
</dbReference>
<dbReference type="InterPro" id="IPR028612">
    <property type="entry name" value="Topoisom_1_IA"/>
</dbReference>
<dbReference type="InterPro" id="IPR013824">
    <property type="entry name" value="Topo_IA_cen_sub1"/>
</dbReference>
<comment type="caution">
    <text evidence="15">The sequence shown here is derived from an EMBL/GenBank/DDBJ whole genome shotgun (WGS) entry which is preliminary data.</text>
</comment>
<evidence type="ECO:0000259" key="14">
    <source>
        <dbReference type="PROSITE" id="PS52039"/>
    </source>
</evidence>
<evidence type="ECO:0000256" key="1">
    <source>
        <dbReference type="ARBA" id="ARBA00000213"/>
    </source>
</evidence>
<protein>
    <recommendedName>
        <fullName evidence="12">DNA topoisomerase 1</fullName>
        <ecNumber evidence="12">5.6.2.1</ecNumber>
    </recommendedName>
    <alternativeName>
        <fullName evidence="12">DNA topoisomerase I</fullName>
    </alternativeName>
</protein>
<dbReference type="InterPro" id="IPR006171">
    <property type="entry name" value="TOPRIM_dom"/>
</dbReference>
<feature type="site" description="Interaction with DNA" evidence="12">
    <location>
        <position position="165"/>
    </location>
</feature>
<dbReference type="SMART" id="SM00437">
    <property type="entry name" value="TOP1Ac"/>
    <property type="match status" value="1"/>
</dbReference>
<dbReference type="InterPro" id="IPR013825">
    <property type="entry name" value="Topo_IA_cen_sub2"/>
</dbReference>
<proteinExistence type="inferred from homology"/>
<dbReference type="SMART" id="SM00493">
    <property type="entry name" value="TOPRIM"/>
    <property type="match status" value="1"/>
</dbReference>
<dbReference type="InterPro" id="IPR005739">
    <property type="entry name" value="TopoI_arch"/>
</dbReference>
<evidence type="ECO:0000256" key="9">
    <source>
        <dbReference type="ARBA" id="ARBA00023029"/>
    </source>
</evidence>
<feature type="site" description="Interaction with DNA" evidence="12">
    <location>
        <position position="168"/>
    </location>
</feature>
<evidence type="ECO:0000256" key="7">
    <source>
        <dbReference type="ARBA" id="ARBA00022833"/>
    </source>
</evidence>
<keyword evidence="6" id="KW-0863">Zinc-finger</keyword>
<feature type="site" description="Interaction with DNA" evidence="12">
    <location>
        <position position="314"/>
    </location>
</feature>
<evidence type="ECO:0000256" key="10">
    <source>
        <dbReference type="ARBA" id="ARBA00023125"/>
    </source>
</evidence>
<dbReference type="Gene3D" id="3.40.50.140">
    <property type="match status" value="1"/>
</dbReference>
<evidence type="ECO:0000256" key="6">
    <source>
        <dbReference type="ARBA" id="ARBA00022771"/>
    </source>
</evidence>
<dbReference type="Gene3D" id="3.30.65.10">
    <property type="entry name" value="Bacterial Topoisomerase I, domain 1"/>
    <property type="match status" value="1"/>
</dbReference>
<evidence type="ECO:0000256" key="2">
    <source>
        <dbReference type="ARBA" id="ARBA00001946"/>
    </source>
</evidence>
<comment type="function">
    <text evidence="12">Releases the supercoiling and torsional tension of DNA, which is introduced during the DNA replication and transcription, by transiently cleaving and rejoining one strand of the DNA duplex. Introduces a single-strand break via transesterification at a target site in duplex DNA. The scissile phosphodiester is attacked by the catalytic tyrosine of the enzyme, resulting in the formation of a DNA-(5'-phosphotyrosyl)-enzyme intermediate and the expulsion of a 3'-OH DNA strand. The free DNA strand then undergoes passage around the unbroken strand, thus removing DNA supercoils. Finally, in the religation step, the DNA 3'-OH attacks the covalent intermediate to expel the active-site tyrosine and restore the DNA phosphodiester backbone.</text>
</comment>
<comment type="catalytic activity">
    <reaction evidence="1 12">
        <text>ATP-independent breakage of single-stranded DNA, followed by passage and rejoining.</text>
        <dbReference type="EC" id="5.6.2.1"/>
    </reaction>
</comment>
<dbReference type="Gene3D" id="1.10.290.10">
    <property type="entry name" value="Topoisomerase I, domain 4"/>
    <property type="match status" value="1"/>
</dbReference>
<dbReference type="GO" id="GO:0006281">
    <property type="term" value="P:DNA repair"/>
    <property type="evidence" value="ECO:0007669"/>
    <property type="project" value="TreeGrafter"/>
</dbReference>
<dbReference type="GO" id="GO:0006265">
    <property type="term" value="P:DNA topological change"/>
    <property type="evidence" value="ECO:0007669"/>
    <property type="project" value="UniProtKB-UniRule"/>
</dbReference>
<evidence type="ECO:0000256" key="8">
    <source>
        <dbReference type="ARBA" id="ARBA00022842"/>
    </source>
</evidence>
<dbReference type="GO" id="GO:0005694">
    <property type="term" value="C:chromosome"/>
    <property type="evidence" value="ECO:0007669"/>
    <property type="project" value="InterPro"/>
</dbReference>
<feature type="site" description="Interaction with DNA" evidence="12">
    <location>
        <position position="51"/>
    </location>
</feature>
<dbReference type="CDD" id="cd03362">
    <property type="entry name" value="TOPRIM_TopoIA_TopoIII"/>
    <property type="match status" value="1"/>
</dbReference>
<dbReference type="SMART" id="SM00436">
    <property type="entry name" value="TOP1Bc"/>
    <property type="match status" value="1"/>
</dbReference>
<dbReference type="AlphaFoldDB" id="A0A497JI58"/>
<dbReference type="InterPro" id="IPR003601">
    <property type="entry name" value="Topo_IA_2"/>
</dbReference>
<gene>
    <name evidence="12" type="primary">topA</name>
    <name evidence="15" type="ORF">DRO04_00180</name>
</gene>
<keyword evidence="5" id="KW-0677">Repeat</keyword>
<dbReference type="InterPro" id="IPR003602">
    <property type="entry name" value="Topo_IA_DNA-bd_dom"/>
</dbReference>
<feature type="site" description="Interaction with DNA" evidence="12">
    <location>
        <position position="499"/>
    </location>
</feature>
<dbReference type="PANTHER" id="PTHR11390">
    <property type="entry name" value="PROKARYOTIC DNA TOPOISOMERASE"/>
    <property type="match status" value="1"/>
</dbReference>
<evidence type="ECO:0000256" key="5">
    <source>
        <dbReference type="ARBA" id="ARBA00022737"/>
    </source>
</evidence>
<name>A0A497JI58_9ARCH</name>
<dbReference type="HAMAP" id="MF_00952">
    <property type="entry name" value="Topoisom_1_prok"/>
    <property type="match status" value="1"/>
</dbReference>
<dbReference type="EMBL" id="QMWP01000003">
    <property type="protein sequence ID" value="RLG71237.1"/>
    <property type="molecule type" value="Genomic_DNA"/>
</dbReference>
<dbReference type="InterPro" id="IPR034144">
    <property type="entry name" value="TOPRIM_TopoIII"/>
</dbReference>
<evidence type="ECO:0000313" key="15">
    <source>
        <dbReference type="EMBL" id="RLG71237.1"/>
    </source>
</evidence>
<keyword evidence="8" id="KW-0460">Magnesium</keyword>
<evidence type="ECO:0000256" key="11">
    <source>
        <dbReference type="ARBA" id="ARBA00023235"/>
    </source>
</evidence>
<dbReference type="GO" id="GO:0003677">
    <property type="term" value="F:DNA binding"/>
    <property type="evidence" value="ECO:0007669"/>
    <property type="project" value="UniProtKB-KW"/>
</dbReference>
<dbReference type="Pfam" id="PF01751">
    <property type="entry name" value="Toprim"/>
    <property type="match status" value="1"/>
</dbReference>
<dbReference type="PROSITE" id="PS52039">
    <property type="entry name" value="TOPO_IA_2"/>
    <property type="match status" value="1"/>
</dbReference>
<dbReference type="SUPFAM" id="SSF56712">
    <property type="entry name" value="Prokaryotic type I DNA topoisomerase"/>
    <property type="match status" value="1"/>
</dbReference>
<dbReference type="InterPro" id="IPR013497">
    <property type="entry name" value="Topo_IA_cen"/>
</dbReference>
<dbReference type="Pfam" id="PF01396">
    <property type="entry name" value="Zn_ribbon_Top1"/>
    <property type="match status" value="2"/>
</dbReference>
<dbReference type="Gene3D" id="1.10.460.10">
    <property type="entry name" value="Topoisomerase I, domain 2"/>
    <property type="match status" value="1"/>
</dbReference>
<evidence type="ECO:0000256" key="4">
    <source>
        <dbReference type="ARBA" id="ARBA00022723"/>
    </source>
</evidence>
<dbReference type="GO" id="GO:0003917">
    <property type="term" value="F:DNA topoisomerase type I (single strand cut, ATP-independent) activity"/>
    <property type="evidence" value="ECO:0007669"/>
    <property type="project" value="UniProtKB-UniRule"/>
</dbReference>
<dbReference type="CDD" id="cd00186">
    <property type="entry name" value="TOP1Ac"/>
    <property type="match status" value="1"/>
</dbReference>
<feature type="region of interest" description="Interaction with DNA" evidence="12">
    <location>
        <begin position="192"/>
        <end position="197"/>
    </location>
</feature>
<organism evidence="15 16">
    <name type="scientific">Candidatus Iainarchaeum sp</name>
    <dbReference type="NCBI Taxonomy" id="3101447"/>
    <lineage>
        <taxon>Archaea</taxon>
        <taxon>Candidatus Iainarchaeota</taxon>
        <taxon>Candidatus Iainarchaeia</taxon>
        <taxon>Candidatus Iainarchaeales</taxon>
        <taxon>Candidatus Iainarchaeaceae</taxon>
        <taxon>Candidatus Iainarchaeum</taxon>
    </lineage>
</organism>
<evidence type="ECO:0000259" key="13">
    <source>
        <dbReference type="PROSITE" id="PS50880"/>
    </source>
</evidence>
<dbReference type="Gene3D" id="2.70.20.10">
    <property type="entry name" value="Topoisomerase I, domain 3"/>
    <property type="match status" value="1"/>
</dbReference>
<dbReference type="PRINTS" id="PR00417">
    <property type="entry name" value="PRTPISMRASEI"/>
</dbReference>
<dbReference type="GO" id="GO:0006310">
    <property type="term" value="P:DNA recombination"/>
    <property type="evidence" value="ECO:0007669"/>
    <property type="project" value="TreeGrafter"/>
</dbReference>
<keyword evidence="9 12" id="KW-0799">Topoisomerase</keyword>
<dbReference type="PROSITE" id="PS50880">
    <property type="entry name" value="TOPRIM"/>
    <property type="match status" value="1"/>
</dbReference>
<comment type="subunit">
    <text evidence="12">Monomer.</text>
</comment>
<feature type="domain" description="Toprim" evidence="13">
    <location>
        <begin position="1"/>
        <end position="139"/>
    </location>
</feature>
<dbReference type="NCBIfam" id="NF005555">
    <property type="entry name" value="PRK07220.1"/>
    <property type="match status" value="1"/>
</dbReference>
<feature type="domain" description="Topo IA-type catalytic" evidence="14">
    <location>
        <begin position="154"/>
        <end position="566"/>
    </location>
</feature>
<dbReference type="FunFam" id="1.10.290.10:FF:000003">
    <property type="entry name" value="DNA topoisomerase"/>
    <property type="match status" value="1"/>
</dbReference>
<evidence type="ECO:0000313" key="16">
    <source>
        <dbReference type="Proteomes" id="UP000278031"/>
    </source>
</evidence>
<dbReference type="Proteomes" id="UP000278031">
    <property type="component" value="Unassembled WGS sequence"/>
</dbReference>
<keyword evidence="4" id="KW-0479">Metal-binding</keyword>
<comment type="cofactor">
    <cofactor evidence="2">
        <name>Mg(2+)</name>
        <dbReference type="ChEBI" id="CHEBI:18420"/>
    </cofactor>
</comment>
<keyword evidence="10 12" id="KW-0238">DNA-binding</keyword>
<dbReference type="NCBIfam" id="TIGR01057">
    <property type="entry name" value="topA_arch"/>
    <property type="match status" value="1"/>
</dbReference>
<keyword evidence="7" id="KW-0862">Zinc</keyword>
<reference evidence="15 16" key="1">
    <citation type="submission" date="2018-06" db="EMBL/GenBank/DDBJ databases">
        <title>Extensive metabolic versatility and redundancy in microbially diverse, dynamic hydrothermal sediments.</title>
        <authorList>
            <person name="Dombrowski N."/>
            <person name="Teske A."/>
            <person name="Baker B.J."/>
        </authorList>
    </citation>
    <scope>NUCLEOTIDE SEQUENCE [LARGE SCALE GENOMIC DNA]</scope>
    <source>
        <strain evidence="15">B51_G17</strain>
    </source>
</reference>
<keyword evidence="11 12" id="KW-0413">Isomerase</keyword>
<dbReference type="InterPro" id="IPR013498">
    <property type="entry name" value="Topo_IA_Znf"/>
</dbReference>
<dbReference type="PANTHER" id="PTHR11390:SF26">
    <property type="entry name" value="DNA TOPOISOMERASE 1"/>
    <property type="match status" value="1"/>
</dbReference>
<feature type="site" description="Interaction with DNA" evidence="12">
    <location>
        <position position="164"/>
    </location>
</feature>
<comment type="similarity">
    <text evidence="3 12">Belongs to the type IA topoisomerase family.</text>
</comment>
<dbReference type="Pfam" id="PF01131">
    <property type="entry name" value="Topoisom_bac"/>
    <property type="match status" value="1"/>
</dbReference>
<evidence type="ECO:0000256" key="3">
    <source>
        <dbReference type="ARBA" id="ARBA00009446"/>
    </source>
</evidence>
<feature type="active site" description="O-(5'-phospho-DNA)-tyrosine intermediate" evidence="12">
    <location>
        <position position="312"/>
    </location>
</feature>
<evidence type="ECO:0000256" key="12">
    <source>
        <dbReference type="HAMAP-Rule" id="MF_00952"/>
    </source>
</evidence>
<dbReference type="EC" id="5.6.2.1" evidence="12"/>
<accession>A0A497JI58</accession>
<sequence>MKLIIAEKNIAAKRIASILSSKVQTLKKGKVQYYKINWKGEECLVIPLRGHIVDVDFPKKYKYWLGTDLKKLINAEINYYGIEEEIILLLKEKAPFAEEVIIATDADREGEAIGFEALYYIRERNPSIIAKRAYFSAITKEEIENAFANLRKPDERLAESANARREVDLIWGSVLTRFLSLITVRLGKEFVSAGRVQTPTLALIVDREKERLNFKKEKYWIVKALLEKDGIKFEAVHKKKKFGKKEEAEEIVNNCKVKEGTVKKVEKRKKIIKRPVPFNTTEFLRAAANIGFNANEAMYIAEQLYMQGFISYPRTDNTAYPKTINLKKILQKLANVSEFSNIAKELLSKREIKPSAGKLTKDHPPIHPVAEADKSKLQPKYWKIYELICRRFFATLAEDAVAETMVADIQIKNEMFESRGVRIVKKGFLAYYPYAAVKEAILPELKVKDIAKVIKVFFEEKETQPPSRYSQAKLIKLMESLGLGTKSTRHEILQKLYARGYVEGIKAITPNQIAFGIIDALEKFDVDVVKPEMTSLLEKEMDAIAAGNKKKEDVVKESRELLSKVLDKLLKNRAEIGKQLREALRKDATLMKCVVCKDGDLIIMQGRNGKRFLGCSNYPRCKAGFALPRKGAISYNGKVCPLCGTPVITVKNGKRKYEWCLNPECESRKFGEKNENSNKDGKER</sequence>
<comment type="caution">
    <text evidence="12">Lacks conserved residue(s) required for the propagation of feature annotation.</text>
</comment>
<dbReference type="InterPro" id="IPR000380">
    <property type="entry name" value="Topo_IA"/>
</dbReference>
<dbReference type="PROSITE" id="PS00396">
    <property type="entry name" value="TOPO_IA_1"/>
    <property type="match status" value="1"/>
</dbReference>
<dbReference type="InterPro" id="IPR013826">
    <property type="entry name" value="Topo_IA_cen_sub3"/>
</dbReference>
<dbReference type="GO" id="GO:0008270">
    <property type="term" value="F:zinc ion binding"/>
    <property type="evidence" value="ECO:0007669"/>
    <property type="project" value="UniProtKB-KW"/>
</dbReference>
<dbReference type="InterPro" id="IPR023405">
    <property type="entry name" value="Topo_IA_core_domain"/>
</dbReference>